<dbReference type="EMBL" id="CP053452">
    <property type="protein sequence ID" value="QJW99308.1"/>
    <property type="molecule type" value="Genomic_DNA"/>
</dbReference>
<dbReference type="Proteomes" id="UP000503447">
    <property type="component" value="Chromosome"/>
</dbReference>
<keyword evidence="2" id="KW-1185">Reference proteome</keyword>
<name>A0A6M5YZK7_9BACT</name>
<accession>A0A6M5YZK7</accession>
<reference evidence="2" key="1">
    <citation type="submission" date="2020-05" db="EMBL/GenBank/DDBJ databases">
        <title>Frigoriglobus tundricola gen. nov., sp. nov., a psychrotolerant cellulolytic planctomycete of the family Gemmataceae with two divergent copies of 16S rRNA gene.</title>
        <authorList>
            <person name="Kulichevskaya I.S."/>
            <person name="Ivanova A.A."/>
            <person name="Naumoff D.G."/>
            <person name="Beletsky A.V."/>
            <person name="Rijpstra W.I.C."/>
            <person name="Sinninghe Damste J.S."/>
            <person name="Mardanov A.V."/>
            <person name="Ravin N.V."/>
            <person name="Dedysh S.N."/>
        </authorList>
    </citation>
    <scope>NUCLEOTIDE SEQUENCE [LARGE SCALE GENOMIC DNA]</scope>
    <source>
        <strain evidence="2">PL17</strain>
    </source>
</reference>
<evidence type="ECO:0000313" key="2">
    <source>
        <dbReference type="Proteomes" id="UP000503447"/>
    </source>
</evidence>
<dbReference type="AlphaFoldDB" id="A0A6M5YZK7"/>
<dbReference type="KEGG" id="ftj:FTUN_6911"/>
<evidence type="ECO:0000313" key="1">
    <source>
        <dbReference type="EMBL" id="QJW99308.1"/>
    </source>
</evidence>
<gene>
    <name evidence="1" type="ORF">FTUN_6911</name>
</gene>
<organism evidence="1 2">
    <name type="scientific">Frigoriglobus tundricola</name>
    <dbReference type="NCBI Taxonomy" id="2774151"/>
    <lineage>
        <taxon>Bacteria</taxon>
        <taxon>Pseudomonadati</taxon>
        <taxon>Planctomycetota</taxon>
        <taxon>Planctomycetia</taxon>
        <taxon>Gemmatales</taxon>
        <taxon>Gemmataceae</taxon>
        <taxon>Frigoriglobus</taxon>
    </lineage>
</organism>
<protein>
    <submittedName>
        <fullName evidence="1">Uncharacterized protein</fullName>
    </submittedName>
</protein>
<sequence>MVRSAILGEPGRPHLRQVVRALKSACGGTVKSEALRASGVFTP</sequence>
<proteinExistence type="predicted"/>